<dbReference type="GO" id="GO:0003677">
    <property type="term" value="F:DNA binding"/>
    <property type="evidence" value="ECO:0007669"/>
    <property type="project" value="InterPro"/>
</dbReference>
<dbReference type="RefSeq" id="WP_069432494.1">
    <property type="nucleotide sequence ID" value="NZ_MEHA01000047.1"/>
</dbReference>
<accession>A0A1E3U6A8</accession>
<dbReference type="PANTHER" id="PTHR30461">
    <property type="entry name" value="DNA-INVERTASE FROM LAMBDOID PROPHAGE"/>
    <property type="match status" value="1"/>
</dbReference>
<dbReference type="Pfam" id="PF07508">
    <property type="entry name" value="Recombinase"/>
    <property type="match status" value="1"/>
</dbReference>
<dbReference type="Pfam" id="PF14287">
    <property type="entry name" value="DUF4368"/>
    <property type="match status" value="1"/>
</dbReference>
<comment type="caution">
    <text evidence="4">The sequence shown here is derived from an EMBL/GenBank/DDBJ whole genome shotgun (WGS) entry which is preliminary data.</text>
</comment>
<evidence type="ECO:0000256" key="1">
    <source>
        <dbReference type="SAM" id="Coils"/>
    </source>
</evidence>
<feature type="coiled-coil region" evidence="1">
    <location>
        <begin position="400"/>
        <end position="434"/>
    </location>
</feature>
<sequence length="544" mass="62813">MPGKVYRTAIYCRLSREDGDKVESNSIASQRAICEDYIARHDDLEIVCEPFVDDGYSGVSFNRPNFKKLEDAIRKGAIDCIVVKDLSRFSRNYIDGGRYLEKIFPQLGIRFIAVNDAYDSLTGDPQSDSFVIPFKNLINDSYCKDISMKIRSSLEVKQKNGEFVGAFAPYGYKKSPDNKNQLIVDEAVSEYVQMIFAMYKDGFSIGRIAARLNQMGVLSPMEYKHSAGVKFDTVFKTGDTAKWTYKAVQRILTNEVYIGVLAQGKRGTPNYKVRVVQPKDEIEWVKVEGAHEALVSYEDFMAVKTMMKRDMRCSPDQDEAHLFSGFLFCGDCQQSMTRKTVPSKTKKYIYYVCSTNKHNRTCSPHSISAKEVEEKVFRAIHDQIELVVNLEKALEMIERLPSQNRKAFNYEAQIAKLEEEIERYQKLKLRLYEDLSDGIIDKSEYFEFRNSYTKIIEEKQEALLRVKKEMKQSVATGATERNWVTLFKQYENIEELNRRVLMALVDRILIYEDHAIEIVFKYKDEYQQTLEYVLGYADELAVAG</sequence>
<proteinExistence type="predicted"/>
<organism evidence="4 5">
    <name type="scientific">Eisenbergiella tayi</name>
    <dbReference type="NCBI Taxonomy" id="1432052"/>
    <lineage>
        <taxon>Bacteria</taxon>
        <taxon>Bacillati</taxon>
        <taxon>Bacillota</taxon>
        <taxon>Clostridia</taxon>
        <taxon>Lachnospirales</taxon>
        <taxon>Lachnospiraceae</taxon>
        <taxon>Eisenbergiella</taxon>
    </lineage>
</organism>
<dbReference type="PANTHER" id="PTHR30461:SF23">
    <property type="entry name" value="DNA RECOMBINASE-RELATED"/>
    <property type="match status" value="1"/>
</dbReference>
<dbReference type="InterPro" id="IPR025378">
    <property type="entry name" value="DUF4368"/>
</dbReference>
<dbReference type="Gene3D" id="3.90.1750.20">
    <property type="entry name" value="Putative Large Serine Recombinase, Chain B, Domain 2"/>
    <property type="match status" value="1"/>
</dbReference>
<dbReference type="Pfam" id="PF00239">
    <property type="entry name" value="Resolvase"/>
    <property type="match status" value="1"/>
</dbReference>
<dbReference type="InterPro" id="IPR011109">
    <property type="entry name" value="DNA_bind_recombinase_dom"/>
</dbReference>
<dbReference type="InterPro" id="IPR036162">
    <property type="entry name" value="Resolvase-like_N_sf"/>
</dbReference>
<dbReference type="GO" id="GO:0000150">
    <property type="term" value="F:DNA strand exchange activity"/>
    <property type="evidence" value="ECO:0007669"/>
    <property type="project" value="InterPro"/>
</dbReference>
<reference evidence="4 5" key="1">
    <citation type="submission" date="2016-08" db="EMBL/GenBank/DDBJ databases">
        <authorList>
            <person name="Seilhamer J.J."/>
        </authorList>
    </citation>
    <scope>NUCLEOTIDE SEQUENCE [LARGE SCALE GENOMIC DNA]</scope>
    <source>
        <strain evidence="4 5">NML150140-1</strain>
    </source>
</reference>
<dbReference type="PROSITE" id="PS51736">
    <property type="entry name" value="RECOMBINASES_3"/>
    <property type="match status" value="1"/>
</dbReference>
<evidence type="ECO:0000259" key="2">
    <source>
        <dbReference type="PROSITE" id="PS51736"/>
    </source>
</evidence>
<evidence type="ECO:0000259" key="3">
    <source>
        <dbReference type="PROSITE" id="PS51737"/>
    </source>
</evidence>
<gene>
    <name evidence="4" type="ORF">BEI59_34550</name>
</gene>
<dbReference type="SUPFAM" id="SSF53041">
    <property type="entry name" value="Resolvase-like"/>
    <property type="match status" value="1"/>
</dbReference>
<dbReference type="Pfam" id="PF13408">
    <property type="entry name" value="Zn_ribbon_recom"/>
    <property type="match status" value="1"/>
</dbReference>
<dbReference type="EMBL" id="MEHA01000047">
    <property type="protein sequence ID" value="ODR37985.1"/>
    <property type="molecule type" value="Genomic_DNA"/>
</dbReference>
<name>A0A1E3U6A8_9FIRM</name>
<dbReference type="PROSITE" id="PS51737">
    <property type="entry name" value="RECOMBINASE_DNA_BIND"/>
    <property type="match status" value="1"/>
</dbReference>
<protein>
    <submittedName>
        <fullName evidence="4">Recombinase TnpX</fullName>
    </submittedName>
</protein>
<feature type="domain" description="Recombinase" evidence="3">
    <location>
        <begin position="169"/>
        <end position="313"/>
    </location>
</feature>
<feature type="domain" description="Resolvase/invertase-type recombinase catalytic" evidence="2">
    <location>
        <begin position="7"/>
        <end position="161"/>
    </location>
</feature>
<dbReference type="InterPro" id="IPR025827">
    <property type="entry name" value="Zn_ribbon_recom_dom"/>
</dbReference>
<dbReference type="OrthoDB" id="9784557at2"/>
<keyword evidence="1" id="KW-0175">Coiled coil</keyword>
<evidence type="ECO:0000313" key="4">
    <source>
        <dbReference type="EMBL" id="ODR37985.1"/>
    </source>
</evidence>
<dbReference type="Proteomes" id="UP000094271">
    <property type="component" value="Unassembled WGS sequence"/>
</dbReference>
<evidence type="ECO:0000313" key="5">
    <source>
        <dbReference type="Proteomes" id="UP000094271"/>
    </source>
</evidence>
<dbReference type="Gene3D" id="3.40.50.1390">
    <property type="entry name" value="Resolvase, N-terminal catalytic domain"/>
    <property type="match status" value="1"/>
</dbReference>
<dbReference type="SMART" id="SM00857">
    <property type="entry name" value="Resolvase"/>
    <property type="match status" value="1"/>
</dbReference>
<dbReference type="AlphaFoldDB" id="A0A1E3U6A8"/>
<dbReference type="InterPro" id="IPR006119">
    <property type="entry name" value="Resolv_N"/>
</dbReference>
<dbReference type="InterPro" id="IPR050639">
    <property type="entry name" value="SSR_resolvase"/>
</dbReference>
<dbReference type="InterPro" id="IPR038109">
    <property type="entry name" value="DNA_bind_recomb_sf"/>
</dbReference>